<dbReference type="PROSITE" id="PS51186">
    <property type="entry name" value="GNAT"/>
    <property type="match status" value="1"/>
</dbReference>
<dbReference type="AlphaFoldDB" id="A0A370GRI2"/>
<dbReference type="InterPro" id="IPR000182">
    <property type="entry name" value="GNAT_dom"/>
</dbReference>
<evidence type="ECO:0000313" key="4">
    <source>
        <dbReference type="Proteomes" id="UP000255355"/>
    </source>
</evidence>
<dbReference type="STRING" id="1210089.GCA_001613165_02853"/>
<feature type="domain" description="N-acetyltransferase" evidence="2">
    <location>
        <begin position="23"/>
        <end position="178"/>
    </location>
</feature>
<dbReference type="InterPro" id="IPR050769">
    <property type="entry name" value="NAT_camello-type"/>
</dbReference>
<dbReference type="SUPFAM" id="SSF55729">
    <property type="entry name" value="Acyl-CoA N-acyltransferases (Nat)"/>
    <property type="match status" value="1"/>
</dbReference>
<evidence type="ECO:0000313" key="3">
    <source>
        <dbReference type="EMBL" id="RDI46307.1"/>
    </source>
</evidence>
<proteinExistence type="predicted"/>
<dbReference type="EMBL" id="QQAZ01000011">
    <property type="protein sequence ID" value="RDI46307.1"/>
    <property type="molecule type" value="Genomic_DNA"/>
</dbReference>
<comment type="caution">
    <text evidence="3">The sequence shown here is derived from an EMBL/GenBank/DDBJ whole genome shotgun (WGS) entry which is preliminary data.</text>
</comment>
<dbReference type="PANTHER" id="PTHR13947">
    <property type="entry name" value="GNAT FAMILY N-ACETYLTRANSFERASE"/>
    <property type="match status" value="1"/>
</dbReference>
<reference evidence="3 4" key="1">
    <citation type="submission" date="2018-07" db="EMBL/GenBank/DDBJ databases">
        <title>Genomic Encyclopedia of Type Strains, Phase IV (KMG-IV): sequencing the most valuable type-strain genomes for metagenomic binning, comparative biology and taxonomic classification.</title>
        <authorList>
            <person name="Goeker M."/>
        </authorList>
    </citation>
    <scope>NUCLEOTIDE SEQUENCE [LARGE SCALE GENOMIC DNA]</scope>
    <source>
        <strain evidence="3 4">DSM 44952</strain>
    </source>
</reference>
<accession>A0A370GRI2</accession>
<dbReference type="Proteomes" id="UP000255355">
    <property type="component" value="Unassembled WGS sequence"/>
</dbReference>
<dbReference type="Pfam" id="PF00583">
    <property type="entry name" value="Acetyltransf_1"/>
    <property type="match status" value="1"/>
</dbReference>
<dbReference type="GO" id="GO:0008080">
    <property type="term" value="F:N-acetyltransferase activity"/>
    <property type="evidence" value="ECO:0007669"/>
    <property type="project" value="InterPro"/>
</dbReference>
<organism evidence="3 4">
    <name type="scientific">Nocardia mexicana</name>
    <dbReference type="NCBI Taxonomy" id="279262"/>
    <lineage>
        <taxon>Bacteria</taxon>
        <taxon>Bacillati</taxon>
        <taxon>Actinomycetota</taxon>
        <taxon>Actinomycetes</taxon>
        <taxon>Mycobacteriales</taxon>
        <taxon>Nocardiaceae</taxon>
        <taxon>Nocardia</taxon>
    </lineage>
</organism>
<gene>
    <name evidence="3" type="ORF">DFR68_11165</name>
</gene>
<name>A0A370GRI2_9NOCA</name>
<protein>
    <submittedName>
        <fullName evidence="3">Acetyltransferase (GNAT) family protein</fullName>
    </submittedName>
</protein>
<dbReference type="PANTHER" id="PTHR13947:SF37">
    <property type="entry name" value="LD18367P"/>
    <property type="match status" value="1"/>
</dbReference>
<dbReference type="Gene3D" id="3.40.630.30">
    <property type="match status" value="1"/>
</dbReference>
<dbReference type="InterPro" id="IPR016181">
    <property type="entry name" value="Acyl_CoA_acyltransferase"/>
</dbReference>
<evidence type="ECO:0000259" key="2">
    <source>
        <dbReference type="PROSITE" id="PS51186"/>
    </source>
</evidence>
<keyword evidence="1 3" id="KW-0808">Transferase</keyword>
<evidence type="ECO:0000256" key="1">
    <source>
        <dbReference type="ARBA" id="ARBA00022679"/>
    </source>
</evidence>
<sequence>MPGKLTNVTQQTEPVAPEQTDSLVVEPMSGPADARAFKELNLDWILEIFSLEPADSVLLDNPEREIVAKGGQVLIARDGDEIVGCVALVPEGDHGEFELSKMAVARGLRGRGLGRIILREAIEFARREGATALFLGSSTKLRSAVHLYESVGFVHVPSDQIGPMPYERADVFMRYELS</sequence>
<keyword evidence="4" id="KW-1185">Reference proteome</keyword>